<dbReference type="HOGENOM" id="CLU_339806_0_0_1"/>
<keyword evidence="4" id="KW-1185">Reference proteome</keyword>
<dbReference type="EMBL" id="KN847318">
    <property type="protein sequence ID" value="KIW59391.1"/>
    <property type="molecule type" value="Genomic_DNA"/>
</dbReference>
<proteinExistence type="predicted"/>
<evidence type="ECO:0000256" key="1">
    <source>
        <dbReference type="SAM" id="Coils"/>
    </source>
</evidence>
<dbReference type="Pfam" id="PF13374">
    <property type="entry name" value="TPR_10"/>
    <property type="match status" value="1"/>
</dbReference>
<dbReference type="SUPFAM" id="SSF48452">
    <property type="entry name" value="TPR-like"/>
    <property type="match status" value="4"/>
</dbReference>
<sequence>MIGFGHPSEPLDSDRWLSKSKKTEEDRRRAIQELGRKYKYPGHVSNDVLDALGIGVLVSSDRTQEYQTSGRLMDAEETIQAQIRARASNFGDSHLSQAKCESELSKILQAQLRFEEAEKHEIRASGILRNHFGDRHPSALMGNVTLAYLYAKQGLLRKAHRLSRETQPILEEVLGLEHPEAISALQVHGIIQYELGLAKEAEQSMRKVIDVRTKILTGAHPFTVRAELSLVSVLRAQGRLTESKELTASISERLVNQLAGDYLSKAELYIVWGALESETGSLDQALLRVTEGLAAMDMLRLPATDPLRLDGLEILTSIYGKLNERQKQEEILRQILDVKKSQDRRNREIATTMCLLAGCLLAQNRWEDASALADKVLTASDRSVAEDPQNYVTAVDIMANAASYRGQNEEAERQRQDLLRACKSDLGEGNRFTLDATCDLGAFYTDQGQHQKAQHLYEQAIAQIETETQPGNTLIKLQRLLAVALTEQGRFQEAESVCLTGIDQALQAVGDRHITTLALYNALGRIYILTGKYEEADELYATKLQEQSVGTEADIYVLEHMAVLRRCQQRIPEAMDLKRRSEVLMKSILGENRPEYINMQGNVLSDHMADPELFTPDVERDVMANIHSKKVLFGARHPSTISTMCDLAYAYLMKDRIVEADAIFKELSDSIRQVKSPDKYAKILGKRADVCFRLERLDEAERFEREALAVRRSIFDEDNVAVLTNKSNLASTLSAQGRHPEAEELLREVVAGRERTPQGNSQSVFSLLKARTALGAVLYYQGKYEDSAPYYASSVEVARKVGLPAQVVNGWQTELDEVLENMVQVDGEVATEGVGT</sequence>
<dbReference type="PANTHER" id="PTHR46082">
    <property type="entry name" value="ATP/GTP-BINDING PROTEIN-RELATED"/>
    <property type="match status" value="1"/>
</dbReference>
<name>A0A0D2C3I5_9EURO</name>
<protein>
    <submittedName>
        <fullName evidence="3">Uncharacterized protein</fullName>
    </submittedName>
</protein>
<organism evidence="3 4">
    <name type="scientific">Exophiala xenobiotica</name>
    <dbReference type="NCBI Taxonomy" id="348802"/>
    <lineage>
        <taxon>Eukaryota</taxon>
        <taxon>Fungi</taxon>
        <taxon>Dikarya</taxon>
        <taxon>Ascomycota</taxon>
        <taxon>Pezizomycotina</taxon>
        <taxon>Eurotiomycetes</taxon>
        <taxon>Chaetothyriomycetidae</taxon>
        <taxon>Chaetothyriales</taxon>
        <taxon>Herpotrichiellaceae</taxon>
        <taxon>Exophiala</taxon>
    </lineage>
</organism>
<dbReference type="RefSeq" id="XP_013319975.1">
    <property type="nucleotide sequence ID" value="XM_013464521.1"/>
</dbReference>
<dbReference type="AlphaFoldDB" id="A0A0D2C3I5"/>
<dbReference type="STRING" id="348802.A0A0D2C3I5"/>
<accession>A0A0D2C3I5</accession>
<dbReference type="PANTHER" id="PTHR46082:SF6">
    <property type="entry name" value="AAA+ ATPASE DOMAIN-CONTAINING PROTEIN-RELATED"/>
    <property type="match status" value="1"/>
</dbReference>
<feature type="compositionally biased region" description="Basic and acidic residues" evidence="2">
    <location>
        <begin position="12"/>
        <end position="24"/>
    </location>
</feature>
<gene>
    <name evidence="3" type="ORF">PV05_03844</name>
</gene>
<evidence type="ECO:0000313" key="3">
    <source>
        <dbReference type="EMBL" id="KIW59391.1"/>
    </source>
</evidence>
<dbReference type="Pfam" id="PF13424">
    <property type="entry name" value="TPR_12"/>
    <property type="match status" value="3"/>
</dbReference>
<dbReference type="InterPro" id="IPR053137">
    <property type="entry name" value="NLR-like"/>
</dbReference>
<reference evidence="3 4" key="1">
    <citation type="submission" date="2015-01" db="EMBL/GenBank/DDBJ databases">
        <title>The Genome Sequence of Exophiala xenobiotica CBS118157.</title>
        <authorList>
            <consortium name="The Broad Institute Genomics Platform"/>
            <person name="Cuomo C."/>
            <person name="de Hoog S."/>
            <person name="Gorbushina A."/>
            <person name="Stielow B."/>
            <person name="Teixiera M."/>
            <person name="Abouelleil A."/>
            <person name="Chapman S.B."/>
            <person name="Priest M."/>
            <person name="Young S.K."/>
            <person name="Wortman J."/>
            <person name="Nusbaum C."/>
            <person name="Birren B."/>
        </authorList>
    </citation>
    <scope>NUCLEOTIDE SEQUENCE [LARGE SCALE GENOMIC DNA]</scope>
    <source>
        <strain evidence="3 4">CBS 118157</strain>
    </source>
</reference>
<dbReference type="InterPro" id="IPR019734">
    <property type="entry name" value="TPR_rpt"/>
</dbReference>
<dbReference type="InterPro" id="IPR011990">
    <property type="entry name" value="TPR-like_helical_dom_sf"/>
</dbReference>
<dbReference type="GeneID" id="25325752"/>
<dbReference type="Gene3D" id="1.25.40.10">
    <property type="entry name" value="Tetratricopeptide repeat domain"/>
    <property type="match status" value="4"/>
</dbReference>
<feature type="region of interest" description="Disordered" evidence="2">
    <location>
        <begin position="1"/>
        <end position="24"/>
    </location>
</feature>
<feature type="coiled-coil region" evidence="1">
    <location>
        <begin position="394"/>
        <end position="421"/>
    </location>
</feature>
<dbReference type="SMART" id="SM00028">
    <property type="entry name" value="TPR"/>
    <property type="match status" value="6"/>
</dbReference>
<dbReference type="OrthoDB" id="5986190at2759"/>
<evidence type="ECO:0000313" key="4">
    <source>
        <dbReference type="Proteomes" id="UP000054342"/>
    </source>
</evidence>
<keyword evidence="1" id="KW-0175">Coiled coil</keyword>
<dbReference type="Proteomes" id="UP000054342">
    <property type="component" value="Unassembled WGS sequence"/>
</dbReference>
<evidence type="ECO:0000256" key="2">
    <source>
        <dbReference type="SAM" id="MobiDB-lite"/>
    </source>
</evidence>